<feature type="transmembrane region" description="Helical" evidence="5">
    <location>
        <begin position="396"/>
        <end position="424"/>
    </location>
</feature>
<reference evidence="7" key="2">
    <citation type="submission" date="2020-09" db="EMBL/GenBank/DDBJ databases">
        <authorList>
            <person name="Sun Q."/>
            <person name="Zhou Y."/>
        </authorList>
    </citation>
    <scope>NUCLEOTIDE SEQUENCE</scope>
    <source>
        <strain evidence="7">CGMCC 1.12160</strain>
    </source>
</reference>
<keyword evidence="2 5" id="KW-0812">Transmembrane</keyword>
<dbReference type="SUPFAM" id="SSF52091">
    <property type="entry name" value="SpoIIaa-like"/>
    <property type="match status" value="1"/>
</dbReference>
<feature type="transmembrane region" description="Helical" evidence="5">
    <location>
        <begin position="222"/>
        <end position="244"/>
    </location>
</feature>
<evidence type="ECO:0000256" key="1">
    <source>
        <dbReference type="ARBA" id="ARBA00004141"/>
    </source>
</evidence>
<dbReference type="GO" id="GO:0055085">
    <property type="term" value="P:transmembrane transport"/>
    <property type="evidence" value="ECO:0007669"/>
    <property type="project" value="InterPro"/>
</dbReference>
<reference evidence="7" key="1">
    <citation type="journal article" date="2014" name="Int. J. Syst. Evol. Microbiol.">
        <title>Complete genome sequence of Corynebacterium casei LMG S-19264T (=DSM 44701T), isolated from a smear-ripened cheese.</title>
        <authorList>
            <consortium name="US DOE Joint Genome Institute (JGI-PGF)"/>
            <person name="Walter F."/>
            <person name="Albersmeier A."/>
            <person name="Kalinowski J."/>
            <person name="Ruckert C."/>
        </authorList>
    </citation>
    <scope>NUCLEOTIDE SEQUENCE</scope>
    <source>
        <strain evidence="7">CGMCC 1.12160</strain>
    </source>
</reference>
<keyword evidence="8" id="KW-1185">Reference proteome</keyword>
<evidence type="ECO:0000256" key="4">
    <source>
        <dbReference type="ARBA" id="ARBA00023136"/>
    </source>
</evidence>
<dbReference type="InterPro" id="IPR036513">
    <property type="entry name" value="STAS_dom_sf"/>
</dbReference>
<dbReference type="InterPro" id="IPR002645">
    <property type="entry name" value="STAS_dom"/>
</dbReference>
<dbReference type="PROSITE" id="PS50801">
    <property type="entry name" value="STAS"/>
    <property type="match status" value="1"/>
</dbReference>
<dbReference type="PANTHER" id="PTHR11814">
    <property type="entry name" value="SULFATE TRANSPORTER"/>
    <property type="match status" value="1"/>
</dbReference>
<feature type="transmembrane region" description="Helical" evidence="5">
    <location>
        <begin position="192"/>
        <end position="210"/>
    </location>
</feature>
<keyword evidence="4 5" id="KW-0472">Membrane</keyword>
<dbReference type="RefSeq" id="WP_188431900.1">
    <property type="nucleotide sequence ID" value="NZ_BAABKH010000006.1"/>
</dbReference>
<organism evidence="7 8">
    <name type="scientific">Ornithinimicrobium tianjinense</name>
    <dbReference type="NCBI Taxonomy" id="1195761"/>
    <lineage>
        <taxon>Bacteria</taxon>
        <taxon>Bacillati</taxon>
        <taxon>Actinomycetota</taxon>
        <taxon>Actinomycetes</taxon>
        <taxon>Micrococcales</taxon>
        <taxon>Ornithinimicrobiaceae</taxon>
        <taxon>Ornithinimicrobium</taxon>
    </lineage>
</organism>
<dbReference type="NCBIfam" id="TIGR00815">
    <property type="entry name" value="sulP"/>
    <property type="match status" value="1"/>
</dbReference>
<evidence type="ECO:0000313" key="8">
    <source>
        <dbReference type="Proteomes" id="UP000605670"/>
    </source>
</evidence>
<proteinExistence type="predicted"/>
<evidence type="ECO:0000256" key="2">
    <source>
        <dbReference type="ARBA" id="ARBA00022692"/>
    </source>
</evidence>
<gene>
    <name evidence="7" type="ORF">GCM10011366_28290</name>
</gene>
<dbReference type="Pfam" id="PF00916">
    <property type="entry name" value="Sulfate_transp"/>
    <property type="match status" value="1"/>
</dbReference>
<dbReference type="AlphaFoldDB" id="A0A917BWE9"/>
<comment type="caution">
    <text evidence="7">The sequence shown here is derived from an EMBL/GenBank/DDBJ whole genome shotgun (WGS) entry which is preliminary data.</text>
</comment>
<dbReference type="InterPro" id="IPR011547">
    <property type="entry name" value="SLC26A/SulP_dom"/>
</dbReference>
<protein>
    <submittedName>
        <fullName evidence="7">Sodium-independent anion transporter</fullName>
    </submittedName>
</protein>
<feature type="transmembrane region" description="Helical" evidence="5">
    <location>
        <begin position="58"/>
        <end position="79"/>
    </location>
</feature>
<dbReference type="InterPro" id="IPR001902">
    <property type="entry name" value="SLC26A/SulP_fam"/>
</dbReference>
<feature type="transmembrane region" description="Helical" evidence="5">
    <location>
        <begin position="147"/>
        <end position="165"/>
    </location>
</feature>
<sequence>MTSHRPGPERAEARWERLLPGVATLRGYQAGWLRGDLLAGVTVAAYLVPQVMAYARVAGLPAVTGLWTVVPALVVYAVLGSSRQLSVGPESTTALMTAAGVAALVAAGAGAVDHGEVAALLAVAVGVICGVGYLLRLGLLAELLSKPVLTGYMAGIAVLMVVSQLDTITGLDVPSGSVISEVGYAVTHLPEVHLPTLGLAATTLLALVALHRAGPRWPGPLIVMLGAALAVHLLGRAGAGLALVGEVPRGLPTPQLPSLDSVQLWRLLPAALGVAVVAYSDNVLTARAFADRRGDGIEANQELLALGAANVAAGLFQGFPASSSGSRTAIADASGGRTQVHSLVSALLVVATLLWLGPLIGSFPTAALGGVVVFAAARLVDVAELRRLAGFRDSELVLAVATTVAVLVLGVLPGIGAAVALSVLDLLRRIVHAHDAVLGYVPGYAGMHDVDDHPQAVQVPGLVVYRYDAPLFFANAADFRTRALAALADAQSQGPVHWFLLNAEANTEVDLTAVDALESLRTALADQGVQLALARVKEDLRQPLERAGLIERIGPDLVFPTLPTAVLAYARWYEQQHGHAPPGLRIPEPPPDPTV</sequence>
<feature type="transmembrane region" description="Helical" evidence="5">
    <location>
        <begin position="117"/>
        <end position="135"/>
    </location>
</feature>
<dbReference type="Proteomes" id="UP000605670">
    <property type="component" value="Unassembled WGS sequence"/>
</dbReference>
<evidence type="ECO:0000313" key="7">
    <source>
        <dbReference type="EMBL" id="GGF58779.1"/>
    </source>
</evidence>
<name>A0A917BWE9_9MICO</name>
<dbReference type="Pfam" id="PF01740">
    <property type="entry name" value="STAS"/>
    <property type="match status" value="1"/>
</dbReference>
<feature type="domain" description="STAS" evidence="6">
    <location>
        <begin position="452"/>
        <end position="569"/>
    </location>
</feature>
<dbReference type="Gene3D" id="3.30.750.24">
    <property type="entry name" value="STAS domain"/>
    <property type="match status" value="1"/>
</dbReference>
<feature type="transmembrane region" description="Helical" evidence="5">
    <location>
        <begin position="91"/>
        <end position="111"/>
    </location>
</feature>
<evidence type="ECO:0000256" key="5">
    <source>
        <dbReference type="SAM" id="Phobius"/>
    </source>
</evidence>
<feature type="transmembrane region" description="Helical" evidence="5">
    <location>
        <begin position="35"/>
        <end position="52"/>
    </location>
</feature>
<evidence type="ECO:0000256" key="3">
    <source>
        <dbReference type="ARBA" id="ARBA00022989"/>
    </source>
</evidence>
<evidence type="ECO:0000259" key="6">
    <source>
        <dbReference type="PROSITE" id="PS50801"/>
    </source>
</evidence>
<dbReference type="EMBL" id="BMEM01000005">
    <property type="protein sequence ID" value="GGF58779.1"/>
    <property type="molecule type" value="Genomic_DNA"/>
</dbReference>
<dbReference type="CDD" id="cd07042">
    <property type="entry name" value="STAS_SulP_like_sulfate_transporter"/>
    <property type="match status" value="1"/>
</dbReference>
<comment type="subcellular location">
    <subcellularLocation>
        <location evidence="1">Membrane</location>
        <topology evidence="1">Multi-pass membrane protein</topology>
    </subcellularLocation>
</comment>
<dbReference type="GO" id="GO:0016020">
    <property type="term" value="C:membrane"/>
    <property type="evidence" value="ECO:0007669"/>
    <property type="project" value="UniProtKB-SubCell"/>
</dbReference>
<keyword evidence="3 5" id="KW-1133">Transmembrane helix</keyword>
<feature type="transmembrane region" description="Helical" evidence="5">
    <location>
        <begin position="343"/>
        <end position="376"/>
    </location>
</feature>
<accession>A0A917BWE9</accession>